<name>A0AAV9WLD2_9PEZI</name>
<dbReference type="AlphaFoldDB" id="A0AAV9WLD2"/>
<comment type="caution">
    <text evidence="2">The sequence shown here is derived from an EMBL/GenBank/DDBJ whole genome shotgun (WGS) entry which is preliminary data.</text>
</comment>
<evidence type="ECO:0000313" key="3">
    <source>
        <dbReference type="Proteomes" id="UP001370758"/>
    </source>
</evidence>
<sequence length="480" mass="53701">MPGNCYLYKPILGVEDSEYLIIYNSPGETPVPAVAFSRGRTCPEQMYKLSGTMIMTVVLDPNDLEGIHLVNLTALWPNAAFHTATYVSLNPSIPNGDPGGLLADTANDPRPGVYAWTKEPEQHNFERKRVYYPGNVYKVPDPHNKLGPTNRAGKFFYGNLRDLAERFIISRTPREEFGRSPLDPEITRYEQKLQEFMKNILEVGDTSTEALVEGRRMPPPPRRPKLHETTQLLADVQGLVGAYQEPDARQNELGDKILRNEYEPATQQLQELEDLFGPLDSSSDNEVLSLDSQEQGMYLLEEFGEDESSNNIPSDGLGRQGSLSTGDFNRIGQQDNNGNLYHGQVTEALDQRAIIGLEGVREAPQQDDGGNPASENVVDVMAENLANNMEGLRSPREPDRVPWFGDRYEYASTSTKRDWERQRRRIPQMEDSFADPEPLVAGLNDRSQGRASEAAPSDDDQLEVGPGRRRRPSSFSASET</sequence>
<dbReference type="EMBL" id="JAVHJL010000002">
    <property type="protein sequence ID" value="KAK6509797.1"/>
    <property type="molecule type" value="Genomic_DNA"/>
</dbReference>
<organism evidence="2 3">
    <name type="scientific">Arthrobotrys musiformis</name>
    <dbReference type="NCBI Taxonomy" id="47236"/>
    <lineage>
        <taxon>Eukaryota</taxon>
        <taxon>Fungi</taxon>
        <taxon>Dikarya</taxon>
        <taxon>Ascomycota</taxon>
        <taxon>Pezizomycotina</taxon>
        <taxon>Orbiliomycetes</taxon>
        <taxon>Orbiliales</taxon>
        <taxon>Orbiliaceae</taxon>
        <taxon>Arthrobotrys</taxon>
    </lineage>
</organism>
<protein>
    <submittedName>
        <fullName evidence="2">Uncharacterized protein</fullName>
    </submittedName>
</protein>
<feature type="region of interest" description="Disordered" evidence="1">
    <location>
        <begin position="413"/>
        <end position="480"/>
    </location>
</feature>
<accession>A0AAV9WLD2</accession>
<evidence type="ECO:0000313" key="2">
    <source>
        <dbReference type="EMBL" id="KAK6509797.1"/>
    </source>
</evidence>
<gene>
    <name evidence="2" type="ORF">TWF481_004526</name>
</gene>
<evidence type="ECO:0000256" key="1">
    <source>
        <dbReference type="SAM" id="MobiDB-lite"/>
    </source>
</evidence>
<dbReference type="Proteomes" id="UP001370758">
    <property type="component" value="Unassembled WGS sequence"/>
</dbReference>
<reference evidence="2 3" key="1">
    <citation type="submission" date="2023-08" db="EMBL/GenBank/DDBJ databases">
        <authorList>
            <person name="Palmer J.M."/>
        </authorList>
    </citation>
    <scope>NUCLEOTIDE SEQUENCE [LARGE SCALE GENOMIC DNA]</scope>
    <source>
        <strain evidence="2 3">TWF481</strain>
    </source>
</reference>
<keyword evidence="3" id="KW-1185">Reference proteome</keyword>
<proteinExistence type="predicted"/>